<gene>
    <name evidence="1" type="ORF">LTS18_006726</name>
</gene>
<protein>
    <submittedName>
        <fullName evidence="1">Uncharacterized protein</fullName>
    </submittedName>
</protein>
<evidence type="ECO:0000313" key="2">
    <source>
        <dbReference type="Proteomes" id="UP001186974"/>
    </source>
</evidence>
<name>A0ACC3DQ49_9PEZI</name>
<sequence>ADAEEEDADDEDGPSRLTSIQAACLDFCIQLLSQKITRREYDSALVCALAVLGVKEGGWKGAEQYPPILSAVIKVARFMVVQKALQISEPFAGAEFEEDSGYDSGQSPPPPDKGCLQFVQEMMDHFMVRGSHSPMQWMLDLRTYGLKIHYNTTSPGHVGWKGKDELLYKEMNFTMGQFRGMIHGLRAECRRLLVEDLLFGGKQGDGVPAVPWTELRDNPTNAQPGWNFLRDTRTKLPADGRSWLFDRIGQDRGLQERFVKVEQEKGIDRRTVEQYMAQVREFREKLLVLVHMCGGQPGRAPEVLSVRHSNTVQGGHRNIFIEDGKVVFVTVYHKGYTLSGDVKVIHRYLPREIGELVVWYLWLVLPFVQRMETLMWERESTISAHMWPKEARGMRWTSERMRQVMKRESKIGLGQEMNVQAYREIAIGISRRFMRGKTAFPRDGDAEEQGEGGEGDDGEIADNQAAHGPHVAGMIYARDIMEQSGVVASRREKFRASSEDWHRFLGFGTAGDWQGVLGKRKRAPFEVEAEEGRMERWKRLRRVDLRGELRRMMGEGAAFRGEQERITDAIVHGRNAIVGVMPTGAGKSLLFMLPAWMEQGGTTVVVVPLVALRGDMKRRCNEMGTSCEEWDARRQPDGAAIVFVTPESAVKAEFATFLNRLRMTQQLDRIVIDECHVVLNRQFKFRKEMQQLGKLVAADTQMVMLTATLPPSEEEELFRRMHVERERVTMFRSSTARKNVRYGVLDVKGYGEKEKGERVMRYIEGEVRKCNGRRGGKVIVYGNTVGRVKEIAERLRCEAYHSKTVDKGEVLGEFQAGRQRAIVATSAPTAYVVGLRAGERTGGTGWREERGNGCQGRRGEAGGRTGTVGGGEEVPAGAGRVGGAVFEG</sequence>
<reference evidence="1" key="1">
    <citation type="submission" date="2024-09" db="EMBL/GenBank/DDBJ databases">
        <title>Black Yeasts Isolated from many extreme environments.</title>
        <authorList>
            <person name="Coleine C."/>
            <person name="Stajich J.E."/>
            <person name="Selbmann L."/>
        </authorList>
    </citation>
    <scope>NUCLEOTIDE SEQUENCE</scope>
    <source>
        <strain evidence="1">CCFEE 5737</strain>
    </source>
</reference>
<evidence type="ECO:0000313" key="1">
    <source>
        <dbReference type="EMBL" id="KAK3078742.1"/>
    </source>
</evidence>
<organism evidence="1 2">
    <name type="scientific">Coniosporium uncinatum</name>
    <dbReference type="NCBI Taxonomy" id="93489"/>
    <lineage>
        <taxon>Eukaryota</taxon>
        <taxon>Fungi</taxon>
        <taxon>Dikarya</taxon>
        <taxon>Ascomycota</taxon>
        <taxon>Pezizomycotina</taxon>
        <taxon>Dothideomycetes</taxon>
        <taxon>Dothideomycetes incertae sedis</taxon>
        <taxon>Coniosporium</taxon>
    </lineage>
</organism>
<dbReference type="EMBL" id="JAWDJW010001646">
    <property type="protein sequence ID" value="KAK3078742.1"/>
    <property type="molecule type" value="Genomic_DNA"/>
</dbReference>
<keyword evidence="2" id="KW-1185">Reference proteome</keyword>
<comment type="caution">
    <text evidence="1">The sequence shown here is derived from an EMBL/GenBank/DDBJ whole genome shotgun (WGS) entry which is preliminary data.</text>
</comment>
<feature type="non-terminal residue" evidence="1">
    <location>
        <position position="1"/>
    </location>
</feature>
<dbReference type="Proteomes" id="UP001186974">
    <property type="component" value="Unassembled WGS sequence"/>
</dbReference>
<accession>A0ACC3DQ49</accession>
<proteinExistence type="predicted"/>